<name>K2GTB2_9BACT</name>
<proteinExistence type="predicted"/>
<reference evidence="1" key="1">
    <citation type="journal article" date="2012" name="Science">
        <title>Fermentation, hydrogen, and sulfur metabolism in multiple uncultivated bacterial phyla.</title>
        <authorList>
            <person name="Wrighton K.C."/>
            <person name="Thomas B.C."/>
            <person name="Sharon I."/>
            <person name="Miller C.S."/>
            <person name="Castelle C.J."/>
            <person name="VerBerkmoes N.C."/>
            <person name="Wilkins M.J."/>
            <person name="Hettich R.L."/>
            <person name="Lipton M.S."/>
            <person name="Williams K.H."/>
            <person name="Long P.E."/>
            <person name="Banfield J.F."/>
        </authorList>
    </citation>
    <scope>NUCLEOTIDE SEQUENCE [LARGE SCALE GENOMIC DNA]</scope>
</reference>
<comment type="caution">
    <text evidence="1">The sequence shown here is derived from an EMBL/GenBank/DDBJ whole genome shotgun (WGS) entry which is preliminary data.</text>
</comment>
<gene>
    <name evidence="1" type="ORF">ACD_4C00236G0002</name>
</gene>
<dbReference type="AlphaFoldDB" id="K2GTB2"/>
<accession>K2GTB2</accession>
<organism evidence="1">
    <name type="scientific">uncultured bacterium</name>
    <name type="common">gcode 4</name>
    <dbReference type="NCBI Taxonomy" id="1234023"/>
    <lineage>
        <taxon>Bacteria</taxon>
        <taxon>environmental samples</taxon>
    </lineage>
</organism>
<evidence type="ECO:0000313" key="1">
    <source>
        <dbReference type="EMBL" id="EKE26590.1"/>
    </source>
</evidence>
<sequence length="532" mass="62636">MQEKVIDTKICRQCLNSFDIMDIDLDYLDKLSPIVAWQKFELPVPTMCPDCRKIQRLAWRNEKNIFKRKCDKSGNDIIAIFPPNSPFKIYDEKIWNSDDWDPKDYGQDFDFNRWFFEQFEELLLKVPLASKASAFCENSDYCNACTAIKNCYLAFSANASEDTLYSVDIVRVKSCTDCFGIIDSENCYECIVASGCYNVEHSYDVKNCSDSRFLLTCDWCSDCYWCFNLTNAQFHIYNIWYTKEEYFEALKNLISLSISDQKNQFEAFYNGKYVKLPLPNIGSERVLDSENVINSQNVSYSRHVRGSQDVRYCQKMQVPTVNLAMDYTWFGNNATNIYYSQQVWNNASNILFSVGVFNEVSNILYSSYCNYSVNDCFGCIGIRNSAYCILNKQYTKEEYEILVPKIIEHMKKTGEWWEFFPSKLSPHCYDNSVCQIIKPLTENEAVSQWFNWSGYKSPFPKVEKVIKASQLPDDISKIPDDILNWAIECETSWKPFRIVKPELEFYRRHKLPIPKKHQDQRYLERLKWFFNY</sequence>
<dbReference type="EMBL" id="AMFJ01000752">
    <property type="protein sequence ID" value="EKE26590.1"/>
    <property type="molecule type" value="Genomic_DNA"/>
</dbReference>
<protein>
    <submittedName>
        <fullName evidence="1">Uncharacterized protein</fullName>
    </submittedName>
</protein>